<evidence type="ECO:0000313" key="2">
    <source>
        <dbReference type="Proteomes" id="UP000026915"/>
    </source>
</evidence>
<dbReference type="EMBL" id="CM001884">
    <property type="protein sequence ID" value="EOY26992.1"/>
    <property type="molecule type" value="Genomic_DNA"/>
</dbReference>
<dbReference type="HOGENOM" id="CLU_2188761_0_0_1"/>
<name>A0A061GCU8_THECC</name>
<organism evidence="1 2">
    <name type="scientific">Theobroma cacao</name>
    <name type="common">Cacao</name>
    <name type="synonym">Cocoa</name>
    <dbReference type="NCBI Taxonomy" id="3641"/>
    <lineage>
        <taxon>Eukaryota</taxon>
        <taxon>Viridiplantae</taxon>
        <taxon>Streptophyta</taxon>
        <taxon>Embryophyta</taxon>
        <taxon>Tracheophyta</taxon>
        <taxon>Spermatophyta</taxon>
        <taxon>Magnoliopsida</taxon>
        <taxon>eudicotyledons</taxon>
        <taxon>Gunneridae</taxon>
        <taxon>Pentapetalae</taxon>
        <taxon>rosids</taxon>
        <taxon>malvids</taxon>
        <taxon>Malvales</taxon>
        <taxon>Malvaceae</taxon>
        <taxon>Byttnerioideae</taxon>
        <taxon>Theobroma</taxon>
    </lineage>
</organism>
<keyword evidence="2" id="KW-1185">Reference proteome</keyword>
<gene>
    <name evidence="1" type="ORF">TCM_028946</name>
</gene>
<proteinExistence type="predicted"/>
<dbReference type="AlphaFoldDB" id="A0A061GCU8"/>
<protein>
    <submittedName>
        <fullName evidence="1">Uncharacterized protein</fullName>
    </submittedName>
</protein>
<accession>A0A061GCU8</accession>
<dbReference type="Gramene" id="EOY26992">
    <property type="protein sequence ID" value="EOY26992"/>
    <property type="gene ID" value="TCM_028946"/>
</dbReference>
<reference evidence="1 2" key="1">
    <citation type="journal article" date="2013" name="Genome Biol.">
        <title>The genome sequence of the most widely cultivated cacao type and its use to identify candidate genes regulating pod color.</title>
        <authorList>
            <person name="Motamayor J.C."/>
            <person name="Mockaitis K."/>
            <person name="Schmutz J."/>
            <person name="Haiminen N."/>
            <person name="Iii D.L."/>
            <person name="Cornejo O."/>
            <person name="Findley S.D."/>
            <person name="Zheng P."/>
            <person name="Utro F."/>
            <person name="Royaert S."/>
            <person name="Saski C."/>
            <person name="Jenkins J."/>
            <person name="Podicheti R."/>
            <person name="Zhao M."/>
            <person name="Scheffler B.E."/>
            <person name="Stack J.C."/>
            <person name="Feltus F.A."/>
            <person name="Mustiga G.M."/>
            <person name="Amores F."/>
            <person name="Phillips W."/>
            <person name="Marelli J.P."/>
            <person name="May G.D."/>
            <person name="Shapiro H."/>
            <person name="Ma J."/>
            <person name="Bustamante C.D."/>
            <person name="Schnell R.J."/>
            <person name="Main D."/>
            <person name="Gilbert D."/>
            <person name="Parida L."/>
            <person name="Kuhn D.N."/>
        </authorList>
    </citation>
    <scope>NUCLEOTIDE SEQUENCE [LARGE SCALE GENOMIC DNA]</scope>
    <source>
        <strain evidence="2">cv. Matina 1-6</strain>
    </source>
</reference>
<evidence type="ECO:0000313" key="1">
    <source>
        <dbReference type="EMBL" id="EOY26992.1"/>
    </source>
</evidence>
<sequence>MQLVQLLLTRSAFGALVRQWCALGCTVGSLCTAYTCVGLEPYISEPSPLRRGDAEPLHSSPYYVHTGTPRLHAGSMVGEGWTCVPCHPAPSRPLPCLACCHPLLTRTPR</sequence>
<dbReference type="InParanoid" id="A0A061GCU8"/>
<dbReference type="Proteomes" id="UP000026915">
    <property type="component" value="Chromosome 6"/>
</dbReference>